<comment type="caution">
    <text evidence="2">The sequence shown here is derived from an EMBL/GenBank/DDBJ whole genome shotgun (WGS) entry which is preliminary data.</text>
</comment>
<reference evidence="2" key="2">
    <citation type="submission" date="2021-01" db="EMBL/GenBank/DDBJ databases">
        <authorList>
            <person name="Schikora-Tamarit M.A."/>
        </authorList>
    </citation>
    <scope>NUCLEOTIDE SEQUENCE</scope>
    <source>
        <strain evidence="2">CBS6075</strain>
    </source>
</reference>
<reference evidence="2" key="1">
    <citation type="journal article" date="2021" name="Open Biol.">
        <title>Shared evolutionary footprints suggest mitochondrial oxidative damage underlies multiple complex I losses in fungi.</title>
        <authorList>
            <person name="Schikora-Tamarit M.A."/>
            <person name="Marcet-Houben M."/>
            <person name="Nosek J."/>
            <person name="Gabaldon T."/>
        </authorList>
    </citation>
    <scope>NUCLEOTIDE SEQUENCE</scope>
    <source>
        <strain evidence="2">CBS6075</strain>
    </source>
</reference>
<evidence type="ECO:0000313" key="3">
    <source>
        <dbReference type="Proteomes" id="UP000769157"/>
    </source>
</evidence>
<gene>
    <name evidence="2" type="ORF">OGAPHI_006621</name>
</gene>
<sequence>MASSSVVSGDFGGGDDNLSGEICFVGPDSFSNWAAKLDTLRDCRSFNFGFGGDCGFEGGLSGILLGFGIFGLGLVTFGGGIFFKVEALDSRSTDFSDFSDSSGLLFSGSAVGFSSTVSFLSSPPVFSTGLARLSASAATSFTRSALRAPRGIATSILWRISFRSTTRSKLGSKSGVSLAIACTYLLQTPYSSNKRKQR</sequence>
<feature type="transmembrane region" description="Helical" evidence="1">
    <location>
        <begin position="63"/>
        <end position="83"/>
    </location>
</feature>
<keyword evidence="1" id="KW-0472">Membrane</keyword>
<dbReference type="Proteomes" id="UP000769157">
    <property type="component" value="Unassembled WGS sequence"/>
</dbReference>
<proteinExistence type="predicted"/>
<dbReference type="AlphaFoldDB" id="A0A9P8NY67"/>
<dbReference type="EMBL" id="JAEUBE010000487">
    <property type="protein sequence ID" value="KAH3661214.1"/>
    <property type="molecule type" value="Genomic_DNA"/>
</dbReference>
<name>A0A9P8NY67_9ASCO</name>
<dbReference type="RefSeq" id="XP_046058338.1">
    <property type="nucleotide sequence ID" value="XM_046207926.1"/>
</dbReference>
<keyword evidence="1" id="KW-0812">Transmembrane</keyword>
<accession>A0A9P8NY67</accession>
<evidence type="ECO:0000313" key="2">
    <source>
        <dbReference type="EMBL" id="KAH3661214.1"/>
    </source>
</evidence>
<dbReference type="GeneID" id="70238585"/>
<protein>
    <submittedName>
        <fullName evidence="2">Uncharacterized protein</fullName>
    </submittedName>
</protein>
<keyword evidence="1" id="KW-1133">Transmembrane helix</keyword>
<keyword evidence="3" id="KW-1185">Reference proteome</keyword>
<evidence type="ECO:0000256" key="1">
    <source>
        <dbReference type="SAM" id="Phobius"/>
    </source>
</evidence>
<organism evidence="2 3">
    <name type="scientific">Ogataea philodendri</name>
    <dbReference type="NCBI Taxonomy" id="1378263"/>
    <lineage>
        <taxon>Eukaryota</taxon>
        <taxon>Fungi</taxon>
        <taxon>Dikarya</taxon>
        <taxon>Ascomycota</taxon>
        <taxon>Saccharomycotina</taxon>
        <taxon>Pichiomycetes</taxon>
        <taxon>Pichiales</taxon>
        <taxon>Pichiaceae</taxon>
        <taxon>Ogataea</taxon>
    </lineage>
</organism>